<sequence length="115" mass="13510">MTPRLESVKTHPANRRTKKKKNRLRKEQKGLLMGEGARETEMSCLVPDHFSPVKGQRVDICGDFRDKNKGEGDERVRDKEEEDKVALKRNGTKEDGRTLRRRRVEGGWRKREEEH</sequence>
<proteinExistence type="predicted"/>
<name>A0AAV4PVV3_CAEEX</name>
<organism evidence="2 3">
    <name type="scientific">Caerostris extrusa</name>
    <name type="common">Bark spider</name>
    <name type="synonym">Caerostris bankana</name>
    <dbReference type="NCBI Taxonomy" id="172846"/>
    <lineage>
        <taxon>Eukaryota</taxon>
        <taxon>Metazoa</taxon>
        <taxon>Ecdysozoa</taxon>
        <taxon>Arthropoda</taxon>
        <taxon>Chelicerata</taxon>
        <taxon>Arachnida</taxon>
        <taxon>Araneae</taxon>
        <taxon>Araneomorphae</taxon>
        <taxon>Entelegynae</taxon>
        <taxon>Araneoidea</taxon>
        <taxon>Araneidae</taxon>
        <taxon>Caerostris</taxon>
    </lineage>
</organism>
<comment type="caution">
    <text evidence="2">The sequence shown here is derived from an EMBL/GenBank/DDBJ whole genome shotgun (WGS) entry which is preliminary data.</text>
</comment>
<keyword evidence="3" id="KW-1185">Reference proteome</keyword>
<evidence type="ECO:0000313" key="3">
    <source>
        <dbReference type="Proteomes" id="UP001054945"/>
    </source>
</evidence>
<accession>A0AAV4PVV3</accession>
<reference evidence="2 3" key="1">
    <citation type="submission" date="2021-06" db="EMBL/GenBank/DDBJ databases">
        <title>Caerostris extrusa draft genome.</title>
        <authorList>
            <person name="Kono N."/>
            <person name="Arakawa K."/>
        </authorList>
    </citation>
    <scope>NUCLEOTIDE SEQUENCE [LARGE SCALE GENOMIC DNA]</scope>
</reference>
<dbReference type="EMBL" id="BPLR01005360">
    <property type="protein sequence ID" value="GIY01703.1"/>
    <property type="molecule type" value="Genomic_DNA"/>
</dbReference>
<evidence type="ECO:0000313" key="2">
    <source>
        <dbReference type="EMBL" id="GIY01703.1"/>
    </source>
</evidence>
<evidence type="ECO:0000256" key="1">
    <source>
        <dbReference type="SAM" id="MobiDB-lite"/>
    </source>
</evidence>
<dbReference type="Proteomes" id="UP001054945">
    <property type="component" value="Unassembled WGS sequence"/>
</dbReference>
<gene>
    <name evidence="2" type="ORF">CEXT_618591</name>
</gene>
<dbReference type="AlphaFoldDB" id="A0AAV4PVV3"/>
<feature type="region of interest" description="Disordered" evidence="1">
    <location>
        <begin position="1"/>
        <end position="37"/>
    </location>
</feature>
<feature type="compositionally biased region" description="Basic residues" evidence="1">
    <location>
        <begin position="12"/>
        <end position="26"/>
    </location>
</feature>
<protein>
    <submittedName>
        <fullName evidence="2">Uncharacterized protein</fullName>
    </submittedName>
</protein>
<feature type="region of interest" description="Disordered" evidence="1">
    <location>
        <begin position="62"/>
        <end position="115"/>
    </location>
</feature>